<protein>
    <submittedName>
        <fullName evidence="2">Uncharacterized protein</fullName>
    </submittedName>
</protein>
<sequence length="203" mass="21894">MLRAVGRAVGASVGGVQEAVSTAAAAARHGKPARLVSVAASSPASPTSSRAASSTDGSGWQHPHPCFCDGDGWVPVGGEDVEESAEYEFAEHFVFGPVPSTEEVVEAVSTIQQMFVPVTFSEEIEDQSSSTMEKYINDKTVMINSMHRVPSSESESDWIEPAFQLCGSNNFQSQAREKVIDAFHLLQINPSIKVTFNIFHDFQ</sequence>
<keyword evidence="3" id="KW-1185">Reference proteome</keyword>
<reference evidence="2" key="1">
    <citation type="submission" date="2017-07" db="EMBL/GenBank/DDBJ databases">
        <title>Taro Niue Genome Assembly and Annotation.</title>
        <authorList>
            <person name="Atibalentja N."/>
            <person name="Keating K."/>
            <person name="Fields C.J."/>
        </authorList>
    </citation>
    <scope>NUCLEOTIDE SEQUENCE</scope>
    <source>
        <strain evidence="2">Niue_2</strain>
        <tissue evidence="2">Leaf</tissue>
    </source>
</reference>
<evidence type="ECO:0000313" key="3">
    <source>
        <dbReference type="Proteomes" id="UP000652761"/>
    </source>
</evidence>
<gene>
    <name evidence="2" type="ORF">Taro_018333</name>
</gene>
<dbReference type="PANTHER" id="PTHR33625">
    <property type="entry name" value="OS08G0179900 PROTEIN"/>
    <property type="match status" value="1"/>
</dbReference>
<name>A0A843UVW7_COLES</name>
<dbReference type="AlphaFoldDB" id="A0A843UVW7"/>
<feature type="compositionally biased region" description="Low complexity" evidence="1">
    <location>
        <begin position="36"/>
        <end position="55"/>
    </location>
</feature>
<dbReference type="EMBL" id="NMUH01000852">
    <property type="protein sequence ID" value="MQL85810.1"/>
    <property type="molecule type" value="Genomic_DNA"/>
</dbReference>
<comment type="caution">
    <text evidence="2">The sequence shown here is derived from an EMBL/GenBank/DDBJ whole genome shotgun (WGS) entry which is preliminary data.</text>
</comment>
<dbReference type="PANTHER" id="PTHR33625:SF3">
    <property type="entry name" value="OS04G0550700 PROTEIN"/>
    <property type="match status" value="1"/>
</dbReference>
<evidence type="ECO:0000313" key="2">
    <source>
        <dbReference type="EMBL" id="MQL85810.1"/>
    </source>
</evidence>
<organism evidence="2 3">
    <name type="scientific">Colocasia esculenta</name>
    <name type="common">Wild taro</name>
    <name type="synonym">Arum esculentum</name>
    <dbReference type="NCBI Taxonomy" id="4460"/>
    <lineage>
        <taxon>Eukaryota</taxon>
        <taxon>Viridiplantae</taxon>
        <taxon>Streptophyta</taxon>
        <taxon>Embryophyta</taxon>
        <taxon>Tracheophyta</taxon>
        <taxon>Spermatophyta</taxon>
        <taxon>Magnoliopsida</taxon>
        <taxon>Liliopsida</taxon>
        <taxon>Araceae</taxon>
        <taxon>Aroideae</taxon>
        <taxon>Colocasieae</taxon>
        <taxon>Colocasia</taxon>
    </lineage>
</organism>
<evidence type="ECO:0000256" key="1">
    <source>
        <dbReference type="SAM" id="MobiDB-lite"/>
    </source>
</evidence>
<feature type="region of interest" description="Disordered" evidence="1">
    <location>
        <begin position="36"/>
        <end position="63"/>
    </location>
</feature>
<dbReference type="Proteomes" id="UP000652761">
    <property type="component" value="Unassembled WGS sequence"/>
</dbReference>
<accession>A0A843UVW7</accession>
<dbReference type="OrthoDB" id="737041at2759"/>
<proteinExistence type="predicted"/>